<evidence type="ECO:0000259" key="9">
    <source>
        <dbReference type="Pfam" id="PF00330"/>
    </source>
</evidence>
<dbReference type="Pfam" id="PF00330">
    <property type="entry name" value="Aconitase"/>
    <property type="match status" value="1"/>
</dbReference>
<comment type="function">
    <text evidence="8">Catalyzes the isomerization of citrate to isocitrate via cis-aconitate.</text>
</comment>
<evidence type="ECO:0000256" key="1">
    <source>
        <dbReference type="ARBA" id="ARBA00001966"/>
    </source>
</evidence>
<comment type="caution">
    <text evidence="11">The sequence shown here is derived from an EMBL/GenBank/DDBJ whole genome shotgun (WGS) entry which is preliminary data.</text>
</comment>
<evidence type="ECO:0000256" key="8">
    <source>
        <dbReference type="RuleBase" id="RU361275"/>
    </source>
</evidence>
<keyword evidence="12" id="KW-1185">Reference proteome</keyword>
<evidence type="ECO:0000256" key="6">
    <source>
        <dbReference type="ARBA" id="ARBA00023014"/>
    </source>
</evidence>
<dbReference type="Gene3D" id="3.20.19.10">
    <property type="entry name" value="Aconitase, domain 4"/>
    <property type="match status" value="1"/>
</dbReference>
<keyword evidence="8" id="KW-0456">Lyase</keyword>
<dbReference type="RefSeq" id="WP_283432628.1">
    <property type="nucleotide sequence ID" value="NZ_CAWLDM010000001.1"/>
</dbReference>
<sequence length="901" mass="97382">MAADLFGARDQFETGSGKAALYRLEALQKQGFGQIDRLPFSIRVLLEAVLRNCDDFQISQDDVKNLAGWQATDVQPHEVPFKPYRVVLQDFTGVPAVVDLAAMRSAMERIGGDVTKINPLIPVDLVIDHSVQVDFFGSEGALIQNVDIEFKRNKERYEFLRWGQQAFDNFTVVPPNVGIVHQVNLEYLARVVALTQDEKGPVACPDTLVGTDSHTTMINGLGVLGWGVGGIEAEANMLGQPLYMLMPEVIGFELTGEIPPGATATDMVLRVVEILRGEGVVGKFVEFFGKGMNAMSVADRATIANMAPEYGATMGFFPVDDVTLQYMRQTGRTKENVELVERYCKEQGLFRLDDGPTLNYTKTLSLDLSTVEPSMAGPKRPQDRIALKNMKAAFNESLTAPVGKTGFGLPTTDLSKTAEVVNKDSTTEITHGAVVIAAITSCTNTSNPSVMIGAGLVAKRAAERGLKVPVHVKTSLAPGSRVVTDYLNKAGLTESLDKLGFNTVGYGCTTCIGNSGPLPEPVANAIKSGDLIASAVLSGNRNFEGRVNPLTKANYLASPPLVVAYALAGTTDIDLVTEPLGQDKDGKDVFLKEIWPTAEEIRETIAACIKPEMFTNEYEAAVKGNELWNAIEISGGNLFPWDDKSTYIHHPPFLDHVTGEAVPDIAPIRGARVLALLGDSVTTDHISPAGAIASDGPAGKYLQANGVDVRDFNSFGSRRGNDRIMVRGTFANIRIRNQLAPGTEGGVTRHLPDGEAMSIYDAAMKYQEDNVPLVVLAGTEYGTGSSRDWAAKGTMMLGVKAVITASFERIHRSNLVGMGVLPLEFTDGATWESLGLDGEETFDIEGLSNDLEPRSLTKVVATKTNGEKVEFECRVRIDTPVELQYYKNGGILPTVLRNLRG</sequence>
<dbReference type="PROSITE" id="PS01244">
    <property type="entry name" value="ACONITASE_2"/>
    <property type="match status" value="1"/>
</dbReference>
<keyword evidence="8" id="KW-0004">4Fe-4S</keyword>
<dbReference type="Gene3D" id="3.30.499.10">
    <property type="entry name" value="Aconitase, domain 3"/>
    <property type="match status" value="2"/>
</dbReference>
<name>A0ABY1Q1P7_9BACT</name>
<comment type="similarity">
    <text evidence="3 8">Belongs to the aconitase/IPM isomerase family.</text>
</comment>
<dbReference type="InterPro" id="IPR000573">
    <property type="entry name" value="AconitaseA/IPMdHydase_ssu_swvl"/>
</dbReference>
<reference evidence="11 12" key="1">
    <citation type="submission" date="2017-05" db="EMBL/GenBank/DDBJ databases">
        <authorList>
            <person name="Varghese N."/>
            <person name="Submissions S."/>
        </authorList>
    </citation>
    <scope>NUCLEOTIDE SEQUENCE [LARGE SCALE GENOMIC DNA]</scope>
    <source>
        <strain evidence="11 12">DSM 25457</strain>
    </source>
</reference>
<dbReference type="InterPro" id="IPR006249">
    <property type="entry name" value="Aconitase/IRP2"/>
</dbReference>
<dbReference type="CDD" id="cd01580">
    <property type="entry name" value="AcnA_IRP_Swivel"/>
    <property type="match status" value="1"/>
</dbReference>
<evidence type="ECO:0000313" key="12">
    <source>
        <dbReference type="Proteomes" id="UP001158067"/>
    </source>
</evidence>
<evidence type="ECO:0000256" key="3">
    <source>
        <dbReference type="ARBA" id="ARBA00007185"/>
    </source>
</evidence>
<gene>
    <name evidence="11" type="ORF">SAMN06265222_105162</name>
</gene>
<evidence type="ECO:0000259" key="10">
    <source>
        <dbReference type="Pfam" id="PF00694"/>
    </source>
</evidence>
<keyword evidence="4" id="KW-0479">Metal-binding</keyword>
<evidence type="ECO:0000313" key="11">
    <source>
        <dbReference type="EMBL" id="SMP56470.1"/>
    </source>
</evidence>
<comment type="cofactor">
    <cofactor evidence="1">
        <name>[4Fe-4S] cluster</name>
        <dbReference type="ChEBI" id="CHEBI:49883"/>
    </cofactor>
</comment>
<protein>
    <recommendedName>
        <fullName evidence="8">Aconitate hydratase</fullName>
        <shortName evidence="8">Aconitase</shortName>
        <ecNumber evidence="8">4.2.1.3</ecNumber>
    </recommendedName>
</protein>
<comment type="pathway">
    <text evidence="2">Carbohydrate metabolism; tricarboxylic acid cycle; isocitrate from oxaloacetate: step 2/2.</text>
</comment>
<dbReference type="InterPro" id="IPR036008">
    <property type="entry name" value="Aconitase_4Fe-4S_dom"/>
</dbReference>
<evidence type="ECO:0000256" key="7">
    <source>
        <dbReference type="ARBA" id="ARBA00023501"/>
    </source>
</evidence>
<dbReference type="InterPro" id="IPR018136">
    <property type="entry name" value="Aconitase_4Fe-4S_BS"/>
</dbReference>
<dbReference type="PANTHER" id="PTHR11670">
    <property type="entry name" value="ACONITASE/IRON-RESPONSIVE ELEMENT FAMILY MEMBER"/>
    <property type="match status" value="1"/>
</dbReference>
<keyword evidence="5 8" id="KW-0408">Iron</keyword>
<dbReference type="NCBIfam" id="NF006757">
    <property type="entry name" value="PRK09277.1"/>
    <property type="match status" value="1"/>
</dbReference>
<feature type="domain" description="Aconitase A/isopropylmalate dehydratase small subunit swivel" evidence="10">
    <location>
        <begin position="700"/>
        <end position="827"/>
    </location>
</feature>
<keyword evidence="6 8" id="KW-0411">Iron-sulfur</keyword>
<comment type="catalytic activity">
    <reaction evidence="7 8">
        <text>citrate = D-threo-isocitrate</text>
        <dbReference type="Rhea" id="RHEA:10336"/>
        <dbReference type="ChEBI" id="CHEBI:15562"/>
        <dbReference type="ChEBI" id="CHEBI:16947"/>
        <dbReference type="EC" id="4.2.1.3"/>
    </reaction>
</comment>
<dbReference type="NCBIfam" id="NF009520">
    <property type="entry name" value="PRK12881.1"/>
    <property type="match status" value="1"/>
</dbReference>
<dbReference type="PROSITE" id="PS00450">
    <property type="entry name" value="ACONITASE_1"/>
    <property type="match status" value="1"/>
</dbReference>
<dbReference type="CDD" id="cd01586">
    <property type="entry name" value="AcnA_IRP"/>
    <property type="match status" value="1"/>
</dbReference>
<dbReference type="InterPro" id="IPR044137">
    <property type="entry name" value="AcnA_IRP_Swivel"/>
</dbReference>
<feature type="domain" description="Aconitase/3-isopropylmalate dehydratase large subunit alpha/beta/alpha" evidence="9">
    <location>
        <begin position="69"/>
        <end position="569"/>
    </location>
</feature>
<dbReference type="Gene3D" id="6.10.190.10">
    <property type="match status" value="1"/>
</dbReference>
<evidence type="ECO:0000256" key="2">
    <source>
        <dbReference type="ARBA" id="ARBA00004717"/>
    </source>
</evidence>
<dbReference type="SUPFAM" id="SSF52016">
    <property type="entry name" value="LeuD/IlvD-like"/>
    <property type="match status" value="1"/>
</dbReference>
<dbReference type="InterPro" id="IPR015931">
    <property type="entry name" value="Acnase/IPM_dHydase_lsu_aba_1/3"/>
</dbReference>
<dbReference type="PRINTS" id="PR00415">
    <property type="entry name" value="ACONITASE"/>
</dbReference>
<dbReference type="Pfam" id="PF00694">
    <property type="entry name" value="Aconitase_C"/>
    <property type="match status" value="1"/>
</dbReference>
<dbReference type="SUPFAM" id="SSF53732">
    <property type="entry name" value="Aconitase iron-sulfur domain"/>
    <property type="match status" value="1"/>
</dbReference>
<organism evidence="11 12">
    <name type="scientific">Neorhodopirellula lusitana</name>
    <dbReference type="NCBI Taxonomy" id="445327"/>
    <lineage>
        <taxon>Bacteria</taxon>
        <taxon>Pseudomonadati</taxon>
        <taxon>Planctomycetota</taxon>
        <taxon>Planctomycetia</taxon>
        <taxon>Pirellulales</taxon>
        <taxon>Pirellulaceae</taxon>
        <taxon>Neorhodopirellula</taxon>
    </lineage>
</organism>
<proteinExistence type="inferred from homology"/>
<evidence type="ECO:0000256" key="5">
    <source>
        <dbReference type="ARBA" id="ARBA00023004"/>
    </source>
</evidence>
<dbReference type="NCBIfam" id="TIGR01341">
    <property type="entry name" value="aconitase_1"/>
    <property type="match status" value="1"/>
</dbReference>
<accession>A0ABY1Q1P7</accession>
<dbReference type="InterPro" id="IPR015928">
    <property type="entry name" value="Aconitase/3IPM_dehydase_swvl"/>
</dbReference>
<dbReference type="InterPro" id="IPR001030">
    <property type="entry name" value="Acoase/IPM_deHydtase_lsu_aba"/>
</dbReference>
<dbReference type="Proteomes" id="UP001158067">
    <property type="component" value="Unassembled WGS sequence"/>
</dbReference>
<dbReference type="EMBL" id="FXUG01000005">
    <property type="protein sequence ID" value="SMP56470.1"/>
    <property type="molecule type" value="Genomic_DNA"/>
</dbReference>
<evidence type="ECO:0000256" key="4">
    <source>
        <dbReference type="ARBA" id="ARBA00022723"/>
    </source>
</evidence>
<dbReference type="EC" id="4.2.1.3" evidence="8"/>